<feature type="coiled-coil region" evidence="1">
    <location>
        <begin position="224"/>
        <end position="266"/>
    </location>
</feature>
<comment type="caution">
    <text evidence="4">The sequence shown here is derived from an EMBL/GenBank/DDBJ whole genome shotgun (WGS) entry which is preliminary data.</text>
</comment>
<accession>A0ABD4SY04</accession>
<dbReference type="EMBL" id="JTHE03000003">
    <property type="protein sequence ID" value="MCM1981239.1"/>
    <property type="molecule type" value="Genomic_DNA"/>
</dbReference>
<evidence type="ECO:0000256" key="2">
    <source>
        <dbReference type="SAM" id="MobiDB-lite"/>
    </source>
</evidence>
<protein>
    <submittedName>
        <fullName evidence="4">Uma2 family endonuclease</fullName>
    </submittedName>
</protein>
<feature type="domain" description="Putative restriction endonuclease" evidence="3">
    <location>
        <begin position="38"/>
        <end position="191"/>
    </location>
</feature>
<keyword evidence="4" id="KW-0378">Hydrolase</keyword>
<dbReference type="CDD" id="cd06260">
    <property type="entry name" value="DUF820-like"/>
    <property type="match status" value="1"/>
</dbReference>
<dbReference type="GO" id="GO:0004519">
    <property type="term" value="F:endonuclease activity"/>
    <property type="evidence" value="ECO:0007669"/>
    <property type="project" value="UniProtKB-KW"/>
</dbReference>
<organism evidence="4 5">
    <name type="scientific">Lyngbya confervoides BDU141951</name>
    <dbReference type="NCBI Taxonomy" id="1574623"/>
    <lineage>
        <taxon>Bacteria</taxon>
        <taxon>Bacillati</taxon>
        <taxon>Cyanobacteriota</taxon>
        <taxon>Cyanophyceae</taxon>
        <taxon>Oscillatoriophycideae</taxon>
        <taxon>Oscillatoriales</taxon>
        <taxon>Microcoleaceae</taxon>
        <taxon>Lyngbya</taxon>
    </lineage>
</organism>
<evidence type="ECO:0000259" key="3">
    <source>
        <dbReference type="Pfam" id="PF05685"/>
    </source>
</evidence>
<evidence type="ECO:0000313" key="4">
    <source>
        <dbReference type="EMBL" id="MCM1981239.1"/>
    </source>
</evidence>
<feature type="region of interest" description="Disordered" evidence="2">
    <location>
        <begin position="1"/>
        <end position="30"/>
    </location>
</feature>
<dbReference type="RefSeq" id="WP_166283738.1">
    <property type="nucleotide sequence ID" value="NZ_JTHE03000003.1"/>
</dbReference>
<gene>
    <name evidence="4" type="ORF">QQ91_0000110</name>
</gene>
<proteinExistence type="predicted"/>
<keyword evidence="4" id="KW-0255">Endonuclease</keyword>
<dbReference type="InterPro" id="IPR008538">
    <property type="entry name" value="Uma2"/>
</dbReference>
<sequence>MYQPLGYGPNGPLPPSQTLPTMYDLPSESAEDPGLPDLFHLSQPRLLDETLRSPAYPPDQRFAASDLNLYYDARHSLWYKRPDWFLVLGVAPAVNQAELRLSYVMWQETVAPFLVVELLSPGTADEDLGQTLREVNRPPSKWQVYEQILRVPYYAVFDRYESTFQLFSMRGMRYEELELKDERFWFEELELGLGVWAGTYAGTEGRWLRWYDAAGHWIVTQEERAEAERQRAEFEQPRAEFERQRAEQATAELAAERDRANHLAAKLRDLGIEED</sequence>
<evidence type="ECO:0000256" key="1">
    <source>
        <dbReference type="SAM" id="Coils"/>
    </source>
</evidence>
<keyword evidence="5" id="KW-1185">Reference proteome</keyword>
<dbReference type="AlphaFoldDB" id="A0ABD4SY04"/>
<keyword evidence="1" id="KW-0175">Coiled coil</keyword>
<reference evidence="4 5" key="1">
    <citation type="journal article" date="2015" name="Genome Announc.">
        <title>Draft Genome Sequence of Filamentous Marine Cyanobacterium Lyngbya confervoides Strain BDU141951.</title>
        <authorList>
            <person name="Chandrababunaidu M.M."/>
            <person name="Sen D."/>
            <person name="Tripathy S."/>
        </authorList>
    </citation>
    <scope>NUCLEOTIDE SEQUENCE [LARGE SCALE GENOMIC DNA]</scope>
    <source>
        <strain evidence="4 5">BDU141951</strain>
    </source>
</reference>
<dbReference type="PANTHER" id="PTHR33352:SF3">
    <property type="entry name" value="SLR1612 PROTEIN"/>
    <property type="match status" value="1"/>
</dbReference>
<dbReference type="Pfam" id="PF05685">
    <property type="entry name" value="Uma2"/>
    <property type="match status" value="1"/>
</dbReference>
<dbReference type="PANTHER" id="PTHR33352">
    <property type="entry name" value="SLR1095 PROTEIN"/>
    <property type="match status" value="1"/>
</dbReference>
<evidence type="ECO:0000313" key="5">
    <source>
        <dbReference type="Proteomes" id="UP000031561"/>
    </source>
</evidence>
<name>A0ABD4SY04_9CYAN</name>
<dbReference type="Proteomes" id="UP000031561">
    <property type="component" value="Unassembled WGS sequence"/>
</dbReference>
<keyword evidence="4" id="KW-0540">Nuclease</keyword>